<gene>
    <name evidence="6" type="ORF">B1B_11078</name>
</gene>
<accession>T1A1V4</accession>
<evidence type="ECO:0000256" key="4">
    <source>
        <dbReference type="ARBA" id="ARBA00022917"/>
    </source>
</evidence>
<dbReference type="EC" id="6.3.5.-" evidence="6"/>
<dbReference type="Gene3D" id="1.10.10.410">
    <property type="match status" value="1"/>
</dbReference>
<dbReference type="GO" id="GO:0006412">
    <property type="term" value="P:translation"/>
    <property type="evidence" value="ECO:0007669"/>
    <property type="project" value="UniProtKB-KW"/>
</dbReference>
<evidence type="ECO:0000256" key="3">
    <source>
        <dbReference type="ARBA" id="ARBA00022840"/>
    </source>
</evidence>
<dbReference type="InterPro" id="IPR023168">
    <property type="entry name" value="GatB_Yqey_C_2"/>
</dbReference>
<evidence type="ECO:0000313" key="6">
    <source>
        <dbReference type="EMBL" id="EQD50887.1"/>
    </source>
</evidence>
<dbReference type="GO" id="GO:0016740">
    <property type="term" value="F:transferase activity"/>
    <property type="evidence" value="ECO:0007669"/>
    <property type="project" value="UniProtKB-KW"/>
</dbReference>
<dbReference type="EMBL" id="AUZY01007169">
    <property type="protein sequence ID" value="EQD50887.1"/>
    <property type="molecule type" value="Genomic_DNA"/>
</dbReference>
<keyword evidence="4" id="KW-0648">Protein biosynthesis</keyword>
<reference evidence="6" key="1">
    <citation type="submission" date="2013-08" db="EMBL/GenBank/DDBJ databases">
        <authorList>
            <person name="Mendez C."/>
            <person name="Richter M."/>
            <person name="Ferrer M."/>
            <person name="Sanchez J."/>
        </authorList>
    </citation>
    <scope>NUCLEOTIDE SEQUENCE</scope>
</reference>
<sequence>MDESLSLNQAKEVYLLSIDLAQHPSRVIEEKGFAQVSGEGALSTWIDEVVAENPREVKDFCAGKDRLLGFLVGQVMKKS</sequence>
<evidence type="ECO:0000259" key="5">
    <source>
        <dbReference type="Pfam" id="PF02637"/>
    </source>
</evidence>
<organism evidence="6">
    <name type="scientific">mine drainage metagenome</name>
    <dbReference type="NCBI Taxonomy" id="410659"/>
    <lineage>
        <taxon>unclassified sequences</taxon>
        <taxon>metagenomes</taxon>
        <taxon>ecological metagenomes</taxon>
    </lineage>
</organism>
<feature type="domain" description="Asn/Gln amidotransferase" evidence="5">
    <location>
        <begin position="2"/>
        <end position="79"/>
    </location>
</feature>
<keyword evidence="6" id="KW-0808">Transferase</keyword>
<evidence type="ECO:0000256" key="2">
    <source>
        <dbReference type="ARBA" id="ARBA00022741"/>
    </source>
</evidence>
<dbReference type="GO" id="GO:0016884">
    <property type="term" value="F:carbon-nitrogen ligase activity, with glutamine as amido-N-donor"/>
    <property type="evidence" value="ECO:0007669"/>
    <property type="project" value="InterPro"/>
</dbReference>
<feature type="non-terminal residue" evidence="6">
    <location>
        <position position="79"/>
    </location>
</feature>
<comment type="caution">
    <text evidence="6">The sequence shown here is derived from an EMBL/GenBank/DDBJ whole genome shotgun (WGS) entry which is preliminary data.</text>
</comment>
<dbReference type="GO" id="GO:0005524">
    <property type="term" value="F:ATP binding"/>
    <property type="evidence" value="ECO:0007669"/>
    <property type="project" value="UniProtKB-KW"/>
</dbReference>
<protein>
    <submittedName>
        <fullName evidence="6">Asn/Gln amidotransferase domain protein</fullName>
        <ecNumber evidence="6">6.3.5.-</ecNumber>
    </submittedName>
</protein>
<evidence type="ECO:0000256" key="1">
    <source>
        <dbReference type="ARBA" id="ARBA00022598"/>
    </source>
</evidence>
<dbReference type="InterPro" id="IPR018027">
    <property type="entry name" value="Asn/Gln_amidotransferase"/>
</dbReference>
<keyword evidence="1 6" id="KW-0436">Ligase</keyword>
<dbReference type="InterPro" id="IPR003789">
    <property type="entry name" value="Asn/Gln_tRNA_amidoTrase-B-like"/>
</dbReference>
<dbReference type="Pfam" id="PF02637">
    <property type="entry name" value="GatB_Yqey"/>
    <property type="match status" value="1"/>
</dbReference>
<keyword evidence="3" id="KW-0067">ATP-binding</keyword>
<dbReference type="SUPFAM" id="SSF89095">
    <property type="entry name" value="GatB/YqeY motif"/>
    <property type="match status" value="1"/>
</dbReference>
<proteinExistence type="predicted"/>
<name>T1A1V4_9ZZZZ</name>
<reference evidence="6" key="2">
    <citation type="journal article" date="2014" name="ISME J.">
        <title>Microbial stratification in low pH oxic and suboxic macroscopic growths along an acid mine drainage.</title>
        <authorList>
            <person name="Mendez-Garcia C."/>
            <person name="Mesa V."/>
            <person name="Sprenger R.R."/>
            <person name="Richter M."/>
            <person name="Diez M.S."/>
            <person name="Solano J."/>
            <person name="Bargiela R."/>
            <person name="Golyshina O.V."/>
            <person name="Manteca A."/>
            <person name="Ramos J.L."/>
            <person name="Gallego J.R."/>
            <person name="Llorente I."/>
            <person name="Martins Dos Santos V.A."/>
            <person name="Jensen O.N."/>
            <person name="Pelaez A.I."/>
            <person name="Sanchez J."/>
            <person name="Ferrer M."/>
        </authorList>
    </citation>
    <scope>NUCLEOTIDE SEQUENCE</scope>
</reference>
<keyword evidence="2" id="KW-0547">Nucleotide-binding</keyword>
<dbReference type="AlphaFoldDB" id="T1A1V4"/>